<keyword evidence="3" id="KW-1185">Reference proteome</keyword>
<evidence type="ECO:0000313" key="2">
    <source>
        <dbReference type="EMBL" id="KAK2615411.1"/>
    </source>
</evidence>
<dbReference type="Proteomes" id="UP001265746">
    <property type="component" value="Unassembled WGS sequence"/>
</dbReference>
<reference evidence="2" key="1">
    <citation type="submission" date="2023-06" db="EMBL/GenBank/DDBJ databases">
        <authorList>
            <person name="Noh H."/>
        </authorList>
    </citation>
    <scope>NUCLEOTIDE SEQUENCE</scope>
    <source>
        <strain evidence="2">DUCC20226</strain>
    </source>
</reference>
<dbReference type="AlphaFoldDB" id="A0AAD9SS22"/>
<proteinExistence type="predicted"/>
<protein>
    <submittedName>
        <fullName evidence="2">Uncharacterized protein</fullName>
    </submittedName>
</protein>
<evidence type="ECO:0000256" key="1">
    <source>
        <dbReference type="SAM" id="MobiDB-lite"/>
    </source>
</evidence>
<gene>
    <name evidence="2" type="ORF">N8I77_002167</name>
</gene>
<organism evidence="2 3">
    <name type="scientific">Phomopsis amygdali</name>
    <name type="common">Fusicoccum amygdali</name>
    <dbReference type="NCBI Taxonomy" id="1214568"/>
    <lineage>
        <taxon>Eukaryota</taxon>
        <taxon>Fungi</taxon>
        <taxon>Dikarya</taxon>
        <taxon>Ascomycota</taxon>
        <taxon>Pezizomycotina</taxon>
        <taxon>Sordariomycetes</taxon>
        <taxon>Sordariomycetidae</taxon>
        <taxon>Diaporthales</taxon>
        <taxon>Diaporthaceae</taxon>
        <taxon>Diaporthe</taxon>
    </lineage>
</organism>
<name>A0AAD9SS22_PHOAM</name>
<dbReference type="EMBL" id="JAUJFL010000001">
    <property type="protein sequence ID" value="KAK2615411.1"/>
    <property type="molecule type" value="Genomic_DNA"/>
</dbReference>
<comment type="caution">
    <text evidence="2">The sequence shown here is derived from an EMBL/GenBank/DDBJ whole genome shotgun (WGS) entry which is preliminary data.</text>
</comment>
<feature type="region of interest" description="Disordered" evidence="1">
    <location>
        <begin position="1"/>
        <end position="24"/>
    </location>
</feature>
<evidence type="ECO:0000313" key="3">
    <source>
        <dbReference type="Proteomes" id="UP001265746"/>
    </source>
</evidence>
<feature type="region of interest" description="Disordered" evidence="1">
    <location>
        <begin position="91"/>
        <end position="140"/>
    </location>
</feature>
<accession>A0AAD9SS22</accession>
<sequence length="140" mass="14964">MSSPFGLGRWRTPHLGGSRTAKEGAMISQLTPDGVWSGSTQPGVTVTISFREQGRSSFVHFSDPQEHIRTPSALCAVILLVKAPLAAYARTPRRSMASARKEETSGKGSSKIGLGGPRVGWLNRASSHRNASLAEHNKSP</sequence>